<evidence type="ECO:0000256" key="1">
    <source>
        <dbReference type="SAM" id="SignalP"/>
    </source>
</evidence>
<evidence type="ECO:0000313" key="3">
    <source>
        <dbReference type="Proteomes" id="UP000033121"/>
    </source>
</evidence>
<protein>
    <recommendedName>
        <fullName evidence="4">GLPGLI family protein</fullName>
    </recommendedName>
</protein>
<dbReference type="EMBL" id="BBWV01000005">
    <property type="protein sequence ID" value="GAO45348.1"/>
    <property type="molecule type" value="Genomic_DNA"/>
</dbReference>
<dbReference type="AlphaFoldDB" id="A0A0E9N6A8"/>
<dbReference type="Pfam" id="PF09697">
    <property type="entry name" value="Porph_ging"/>
    <property type="match status" value="1"/>
</dbReference>
<keyword evidence="3" id="KW-1185">Reference proteome</keyword>
<sequence length="249" mass="28322">MKKIVLFTCFVAVAFVLRAQQVFVSNGVIEYERKINVHRQFEMDEEGSDFFKDFISKQPKFHNSYFNLTFNRAQSIYQPGREADVKMEPWMVGPAKTNVVTMDFKTDVYTSRRRVFEENFEITDSLAKVHWKLSNETREIAGFECRKAVGVICDSVYVVAFYTEEIPVSGGPESFGGLPGMILGLAVPRLYTTWFATKVELSEPAATAFATGKPGKSKKLPSNQLAPVLTSTFSDWGKRGQKFIWWSML</sequence>
<feature type="signal peptide" evidence="1">
    <location>
        <begin position="1"/>
        <end position="19"/>
    </location>
</feature>
<reference evidence="2 3" key="1">
    <citation type="submission" date="2015-04" db="EMBL/GenBank/DDBJ databases">
        <title>Whole genome shotgun sequence of Flavihumibacter petaseus NBRC 106054.</title>
        <authorList>
            <person name="Miyazawa S."/>
            <person name="Hosoyama A."/>
            <person name="Hashimoto M."/>
            <person name="Noguchi M."/>
            <person name="Tsuchikane K."/>
            <person name="Ohji S."/>
            <person name="Yamazoe A."/>
            <person name="Ichikawa N."/>
            <person name="Kimura A."/>
            <person name="Fujita N."/>
        </authorList>
    </citation>
    <scope>NUCLEOTIDE SEQUENCE [LARGE SCALE GENOMIC DNA]</scope>
    <source>
        <strain evidence="2 3">NBRC 106054</strain>
    </source>
</reference>
<dbReference type="InterPro" id="IPR005901">
    <property type="entry name" value="GLPGLI"/>
</dbReference>
<dbReference type="Proteomes" id="UP000033121">
    <property type="component" value="Unassembled WGS sequence"/>
</dbReference>
<gene>
    <name evidence="2" type="ORF">FPE01S_05_00450</name>
</gene>
<keyword evidence="1" id="KW-0732">Signal</keyword>
<comment type="caution">
    <text evidence="2">The sequence shown here is derived from an EMBL/GenBank/DDBJ whole genome shotgun (WGS) entry which is preliminary data.</text>
</comment>
<dbReference type="NCBIfam" id="TIGR01200">
    <property type="entry name" value="GLPGLI"/>
    <property type="match status" value="1"/>
</dbReference>
<proteinExistence type="predicted"/>
<accession>A0A0E9N6A8</accession>
<feature type="chain" id="PRO_5002430277" description="GLPGLI family protein" evidence="1">
    <location>
        <begin position="20"/>
        <end position="249"/>
    </location>
</feature>
<dbReference type="STRING" id="1220578.FPE01S_05_00450"/>
<organism evidence="2 3">
    <name type="scientific">Flavihumibacter petaseus NBRC 106054</name>
    <dbReference type="NCBI Taxonomy" id="1220578"/>
    <lineage>
        <taxon>Bacteria</taxon>
        <taxon>Pseudomonadati</taxon>
        <taxon>Bacteroidota</taxon>
        <taxon>Chitinophagia</taxon>
        <taxon>Chitinophagales</taxon>
        <taxon>Chitinophagaceae</taxon>
        <taxon>Flavihumibacter</taxon>
    </lineage>
</organism>
<dbReference type="OrthoDB" id="1440774at2"/>
<evidence type="ECO:0000313" key="2">
    <source>
        <dbReference type="EMBL" id="GAO45348.1"/>
    </source>
</evidence>
<name>A0A0E9N6A8_9BACT</name>
<dbReference type="RefSeq" id="WP_052956109.1">
    <property type="nucleotide sequence ID" value="NZ_BBWV01000005.1"/>
</dbReference>
<evidence type="ECO:0008006" key="4">
    <source>
        <dbReference type="Google" id="ProtNLM"/>
    </source>
</evidence>